<feature type="domain" description="LysM" evidence="9">
    <location>
        <begin position="24"/>
        <end position="67"/>
    </location>
</feature>
<name>A0ABW4LT92_9BACI</name>
<reference evidence="12" key="1">
    <citation type="journal article" date="2019" name="Int. J. Syst. Evol. Microbiol.">
        <title>The Global Catalogue of Microorganisms (GCM) 10K type strain sequencing project: providing services to taxonomists for standard genome sequencing and annotation.</title>
        <authorList>
            <consortium name="The Broad Institute Genomics Platform"/>
            <consortium name="The Broad Institute Genome Sequencing Center for Infectious Disease"/>
            <person name="Wu L."/>
            <person name="Ma J."/>
        </authorList>
    </citation>
    <scope>NUCLEOTIDE SEQUENCE [LARGE SCALE GENOMIC DNA]</scope>
    <source>
        <strain evidence="12">CCUG 49339</strain>
    </source>
</reference>
<gene>
    <name evidence="11" type="ORF">ACFSCX_17840</name>
</gene>
<evidence type="ECO:0000256" key="1">
    <source>
        <dbReference type="ARBA" id="ARBA00007074"/>
    </source>
</evidence>
<keyword evidence="6" id="KW-0788">Thiol protease</keyword>
<evidence type="ECO:0000256" key="6">
    <source>
        <dbReference type="ARBA" id="ARBA00022807"/>
    </source>
</evidence>
<dbReference type="InterPro" id="IPR001119">
    <property type="entry name" value="SLH_dom"/>
</dbReference>
<protein>
    <submittedName>
        <fullName evidence="11">S-layer homology domain-containing protein</fullName>
    </submittedName>
</protein>
<evidence type="ECO:0000259" key="9">
    <source>
        <dbReference type="PROSITE" id="PS51782"/>
    </source>
</evidence>
<dbReference type="PANTHER" id="PTHR47360">
    <property type="entry name" value="MUREIN DD-ENDOPEPTIDASE MEPS/MUREIN LD-CARBOXYPEPTIDASE"/>
    <property type="match status" value="1"/>
</dbReference>
<feature type="domain" description="SLH" evidence="8">
    <location>
        <begin position="216"/>
        <end position="274"/>
    </location>
</feature>
<proteinExistence type="inferred from homology"/>
<dbReference type="InterPro" id="IPR036779">
    <property type="entry name" value="LysM_dom_sf"/>
</dbReference>
<dbReference type="Gene3D" id="3.10.350.10">
    <property type="entry name" value="LysM domain"/>
    <property type="match status" value="1"/>
</dbReference>
<dbReference type="Pfam" id="PF01476">
    <property type="entry name" value="LysM"/>
    <property type="match status" value="1"/>
</dbReference>
<comment type="caution">
    <text evidence="11">The sequence shown here is derived from an EMBL/GenBank/DDBJ whole genome shotgun (WGS) entry which is preliminary data.</text>
</comment>
<dbReference type="InterPro" id="IPR000064">
    <property type="entry name" value="NLP_P60_dom"/>
</dbReference>
<dbReference type="InterPro" id="IPR038765">
    <property type="entry name" value="Papain-like_cys_pep_sf"/>
</dbReference>
<evidence type="ECO:0000313" key="11">
    <source>
        <dbReference type="EMBL" id="MFD1738389.1"/>
    </source>
</evidence>
<keyword evidence="5" id="KW-0378">Hydrolase</keyword>
<sequence>MKKLIITTSLVGTLLFGGQAHADSTYIVRSGDTLSGIAKTYQISVDSILQANKLSSTNIFVGQTLTIPSDLEIPGVPLVEGSTIIKTGEQYLGARYLFGASETRTDAFDCSSFTMRVFLENGIILPRMSKDQAKAGKEISLSEAKPGDLLFFDTNRNGQINHVGIYVSPNKMINSASSTGVAYVDTKAYWNARFVKAVRVLLPQPNTQYAMTAANVYEGPFRDISNIWNKEQILYLYDAGIIQGSGDQFLPNAQTSRVQLAVMLFRALQLEETAYDGRFSDVSSSDWYSGQLMTIAETGMIKGEANGTFNPNGSVTRAQAAKMIEGALKVKGFDESKLDATKSINQFSDYSRIPTWSIESVDILVKADVISGKADGSFDPNGNLTRAQMVKLIYKMLELTN</sequence>
<dbReference type="InterPro" id="IPR018392">
    <property type="entry name" value="LysM"/>
</dbReference>
<dbReference type="SUPFAM" id="SSF54001">
    <property type="entry name" value="Cysteine proteinases"/>
    <property type="match status" value="1"/>
</dbReference>
<accession>A0ABW4LT92</accession>
<evidence type="ECO:0000256" key="2">
    <source>
        <dbReference type="ARBA" id="ARBA00022670"/>
    </source>
</evidence>
<keyword evidence="4" id="KW-0677">Repeat</keyword>
<dbReference type="SMART" id="SM00257">
    <property type="entry name" value="LysM"/>
    <property type="match status" value="1"/>
</dbReference>
<evidence type="ECO:0000313" key="12">
    <source>
        <dbReference type="Proteomes" id="UP001597214"/>
    </source>
</evidence>
<evidence type="ECO:0000256" key="4">
    <source>
        <dbReference type="ARBA" id="ARBA00022737"/>
    </source>
</evidence>
<dbReference type="PROSITE" id="PS51782">
    <property type="entry name" value="LYSM"/>
    <property type="match status" value="1"/>
</dbReference>
<evidence type="ECO:0000259" key="8">
    <source>
        <dbReference type="PROSITE" id="PS51272"/>
    </source>
</evidence>
<dbReference type="EMBL" id="JBHUEM010000045">
    <property type="protein sequence ID" value="MFD1738389.1"/>
    <property type="molecule type" value="Genomic_DNA"/>
</dbReference>
<keyword evidence="12" id="KW-1185">Reference proteome</keyword>
<evidence type="ECO:0000256" key="7">
    <source>
        <dbReference type="SAM" id="SignalP"/>
    </source>
</evidence>
<comment type="similarity">
    <text evidence="1">Belongs to the peptidase C40 family.</text>
</comment>
<dbReference type="Pfam" id="PF00395">
    <property type="entry name" value="SLH"/>
    <property type="match status" value="3"/>
</dbReference>
<evidence type="ECO:0000256" key="5">
    <source>
        <dbReference type="ARBA" id="ARBA00022801"/>
    </source>
</evidence>
<feature type="chain" id="PRO_5046636733" evidence="7">
    <location>
        <begin position="23"/>
        <end position="401"/>
    </location>
</feature>
<dbReference type="SUPFAM" id="SSF54106">
    <property type="entry name" value="LysM domain"/>
    <property type="match status" value="1"/>
</dbReference>
<dbReference type="PROSITE" id="PS51272">
    <property type="entry name" value="SLH"/>
    <property type="match status" value="3"/>
</dbReference>
<dbReference type="PROSITE" id="PS51935">
    <property type="entry name" value="NLPC_P60"/>
    <property type="match status" value="1"/>
</dbReference>
<dbReference type="RefSeq" id="WP_377929599.1">
    <property type="nucleotide sequence ID" value="NZ_JBHUEM010000045.1"/>
</dbReference>
<evidence type="ECO:0000259" key="10">
    <source>
        <dbReference type="PROSITE" id="PS51935"/>
    </source>
</evidence>
<dbReference type="PANTHER" id="PTHR47360:SF1">
    <property type="entry name" value="ENDOPEPTIDASE NLPC-RELATED"/>
    <property type="match status" value="1"/>
</dbReference>
<dbReference type="InterPro" id="IPR052062">
    <property type="entry name" value="Murein_DD/LD_carboxypeptidase"/>
</dbReference>
<evidence type="ECO:0000256" key="3">
    <source>
        <dbReference type="ARBA" id="ARBA00022729"/>
    </source>
</evidence>
<feature type="domain" description="NlpC/P60" evidence="10">
    <location>
        <begin position="78"/>
        <end position="201"/>
    </location>
</feature>
<dbReference type="Gene3D" id="3.90.1720.10">
    <property type="entry name" value="endopeptidase domain like (from Nostoc punctiforme)"/>
    <property type="match status" value="1"/>
</dbReference>
<keyword evidence="3 7" id="KW-0732">Signal</keyword>
<feature type="signal peptide" evidence="7">
    <location>
        <begin position="1"/>
        <end position="22"/>
    </location>
</feature>
<feature type="domain" description="SLH" evidence="8">
    <location>
        <begin position="275"/>
        <end position="338"/>
    </location>
</feature>
<feature type="domain" description="SLH" evidence="8">
    <location>
        <begin position="344"/>
        <end position="401"/>
    </location>
</feature>
<dbReference type="Pfam" id="PF00877">
    <property type="entry name" value="NLPC_P60"/>
    <property type="match status" value="1"/>
</dbReference>
<keyword evidence="2" id="KW-0645">Protease</keyword>
<dbReference type="CDD" id="cd00118">
    <property type="entry name" value="LysM"/>
    <property type="match status" value="1"/>
</dbReference>
<dbReference type="Proteomes" id="UP001597214">
    <property type="component" value="Unassembled WGS sequence"/>
</dbReference>
<organism evidence="11 12">
    <name type="scientific">Bacillus salitolerans</name>
    <dbReference type="NCBI Taxonomy" id="1437434"/>
    <lineage>
        <taxon>Bacteria</taxon>
        <taxon>Bacillati</taxon>
        <taxon>Bacillota</taxon>
        <taxon>Bacilli</taxon>
        <taxon>Bacillales</taxon>
        <taxon>Bacillaceae</taxon>
        <taxon>Bacillus</taxon>
    </lineage>
</organism>